<dbReference type="Gene3D" id="3.90.76.10">
    <property type="entry name" value="Dipeptide-binding Protein, Domain 1"/>
    <property type="match status" value="1"/>
</dbReference>
<dbReference type="InterPro" id="IPR000914">
    <property type="entry name" value="SBP_5_dom"/>
</dbReference>
<dbReference type="PROSITE" id="PS51257">
    <property type="entry name" value="PROKAR_LIPOPROTEIN"/>
    <property type="match status" value="1"/>
</dbReference>
<dbReference type="AlphaFoldDB" id="A0A9D1GJU3"/>
<evidence type="ECO:0000259" key="3">
    <source>
        <dbReference type="Pfam" id="PF00496"/>
    </source>
</evidence>
<dbReference type="GO" id="GO:0015833">
    <property type="term" value="P:peptide transport"/>
    <property type="evidence" value="ECO:0007669"/>
    <property type="project" value="TreeGrafter"/>
</dbReference>
<dbReference type="GO" id="GO:0042597">
    <property type="term" value="C:periplasmic space"/>
    <property type="evidence" value="ECO:0007669"/>
    <property type="project" value="UniProtKB-ARBA"/>
</dbReference>
<dbReference type="PANTHER" id="PTHR30290">
    <property type="entry name" value="PERIPLASMIC BINDING COMPONENT OF ABC TRANSPORTER"/>
    <property type="match status" value="1"/>
</dbReference>
<feature type="signal peptide" evidence="2">
    <location>
        <begin position="1"/>
        <end position="23"/>
    </location>
</feature>
<dbReference type="Gene3D" id="3.10.105.10">
    <property type="entry name" value="Dipeptide-binding Protein, Domain 3"/>
    <property type="match status" value="1"/>
</dbReference>
<reference evidence="4" key="2">
    <citation type="journal article" date="2021" name="PeerJ">
        <title>Extensive microbial diversity within the chicken gut microbiome revealed by metagenomics and culture.</title>
        <authorList>
            <person name="Gilroy R."/>
            <person name="Ravi A."/>
            <person name="Getino M."/>
            <person name="Pursley I."/>
            <person name="Horton D.L."/>
            <person name="Alikhan N.F."/>
            <person name="Baker D."/>
            <person name="Gharbi K."/>
            <person name="Hall N."/>
            <person name="Watson M."/>
            <person name="Adriaenssens E.M."/>
            <person name="Foster-Nyarko E."/>
            <person name="Jarju S."/>
            <person name="Secka A."/>
            <person name="Antonio M."/>
            <person name="Oren A."/>
            <person name="Chaudhuri R.R."/>
            <person name="La Ragione R."/>
            <person name="Hildebrand F."/>
            <person name="Pallen M.J."/>
        </authorList>
    </citation>
    <scope>NUCLEOTIDE SEQUENCE</scope>
    <source>
        <strain evidence="4">CHK123-3438</strain>
    </source>
</reference>
<feature type="chain" id="PRO_5038364005" evidence="2">
    <location>
        <begin position="24"/>
        <end position="550"/>
    </location>
</feature>
<dbReference type="CDD" id="cd00995">
    <property type="entry name" value="PBP2_NikA_DppA_OppA_like"/>
    <property type="match status" value="1"/>
</dbReference>
<comment type="caution">
    <text evidence="4">The sequence shown here is derived from an EMBL/GenBank/DDBJ whole genome shotgun (WGS) entry which is preliminary data.</text>
</comment>
<gene>
    <name evidence="4" type="ORF">IAB60_10335</name>
</gene>
<protein>
    <submittedName>
        <fullName evidence="4">ABC transporter substrate-binding protein</fullName>
    </submittedName>
</protein>
<dbReference type="Proteomes" id="UP000886860">
    <property type="component" value="Unassembled WGS sequence"/>
</dbReference>
<dbReference type="InterPro" id="IPR030678">
    <property type="entry name" value="Peptide/Ni-bd"/>
</dbReference>
<sequence>MKKTFSKAFAVLAAAALTASSLAGCGKDPVVEDTTAATTAASGGSETGGSETGESTAESGASASGTFTYAIGGDPTESVNVITTSDRWGLSTIKMIYSPLYMNNADGINWFLATDYSVSDDGMTYTFTLRDDVVWSDGEPFTADDVVFTYTEMEKEENLGWAYSQLVYDEGTVAVEKVDDYTVSFTFPFSTPTAIEMLSQIFIMPEHIYKDVEDYEHNDYNMNSVGTGPYKLAEYQPGTYLRFEANESYFKGTPSIGTIVFQIIENSDTAIMALQNGEIDAYQVTPTEAQRIDLEACNLASYSYTEGRIGYMMINCNRVPDENVRKAILYALDKKTMNDAAFLSDEYYLTPYTFLPLNSQFYSEDVEKYERDLDKTAQLLEEAGVSDLSLRLGYSASDTVQSTQALLIQEQLQEAGITVELVSSDATALSTQMQNPDNEYDMYLGGYIMGIDPDTFASLFEVNGGYNYMFYSGYDQINELFAQGRAEQDEEARKQIYADLQAAIQDTAAFYPICSNNKILLISNRIQGVEEAGLVPVYTFEDTYYLSEAQ</sequence>
<dbReference type="InterPro" id="IPR039424">
    <property type="entry name" value="SBP_5"/>
</dbReference>
<dbReference type="Gene3D" id="3.40.190.10">
    <property type="entry name" value="Periplasmic binding protein-like II"/>
    <property type="match status" value="1"/>
</dbReference>
<proteinExistence type="predicted"/>
<accession>A0A9D1GJU3</accession>
<dbReference type="Pfam" id="PF00496">
    <property type="entry name" value="SBP_bac_5"/>
    <property type="match status" value="1"/>
</dbReference>
<evidence type="ECO:0000313" key="4">
    <source>
        <dbReference type="EMBL" id="HIT42467.1"/>
    </source>
</evidence>
<dbReference type="EMBL" id="DVKS01000177">
    <property type="protein sequence ID" value="HIT42467.1"/>
    <property type="molecule type" value="Genomic_DNA"/>
</dbReference>
<evidence type="ECO:0000256" key="2">
    <source>
        <dbReference type="SAM" id="SignalP"/>
    </source>
</evidence>
<keyword evidence="2" id="KW-0732">Signal</keyword>
<dbReference type="GO" id="GO:1904680">
    <property type="term" value="F:peptide transmembrane transporter activity"/>
    <property type="evidence" value="ECO:0007669"/>
    <property type="project" value="TreeGrafter"/>
</dbReference>
<organism evidence="4 5">
    <name type="scientific">Candidatus Caccovicinus merdipullorum</name>
    <dbReference type="NCBI Taxonomy" id="2840724"/>
    <lineage>
        <taxon>Bacteria</taxon>
        <taxon>Bacillati</taxon>
        <taxon>Bacillota</taxon>
        <taxon>Clostridia</taxon>
        <taxon>Eubacteriales</taxon>
        <taxon>Candidatus Caccovicinus</taxon>
    </lineage>
</organism>
<evidence type="ECO:0000256" key="1">
    <source>
        <dbReference type="SAM" id="MobiDB-lite"/>
    </source>
</evidence>
<reference evidence="4" key="1">
    <citation type="submission" date="2020-10" db="EMBL/GenBank/DDBJ databases">
        <authorList>
            <person name="Gilroy R."/>
        </authorList>
    </citation>
    <scope>NUCLEOTIDE SEQUENCE</scope>
    <source>
        <strain evidence="4">CHK123-3438</strain>
    </source>
</reference>
<evidence type="ECO:0000313" key="5">
    <source>
        <dbReference type="Proteomes" id="UP000886860"/>
    </source>
</evidence>
<feature type="region of interest" description="Disordered" evidence="1">
    <location>
        <begin position="38"/>
        <end position="61"/>
    </location>
</feature>
<feature type="compositionally biased region" description="Low complexity" evidence="1">
    <location>
        <begin position="52"/>
        <end position="61"/>
    </location>
</feature>
<dbReference type="SUPFAM" id="SSF53850">
    <property type="entry name" value="Periplasmic binding protein-like II"/>
    <property type="match status" value="1"/>
</dbReference>
<dbReference type="GO" id="GO:0043190">
    <property type="term" value="C:ATP-binding cassette (ABC) transporter complex"/>
    <property type="evidence" value="ECO:0007669"/>
    <property type="project" value="InterPro"/>
</dbReference>
<dbReference type="PIRSF" id="PIRSF002741">
    <property type="entry name" value="MppA"/>
    <property type="match status" value="1"/>
</dbReference>
<name>A0A9D1GJU3_9FIRM</name>
<feature type="domain" description="Solute-binding protein family 5" evidence="3">
    <location>
        <begin position="112"/>
        <end position="465"/>
    </location>
</feature>
<dbReference type="PANTHER" id="PTHR30290:SF59">
    <property type="entry name" value="OLIGOPEPTIDE ABC TRANSPORTER,SUBSTRATE-BINDING PROTEIN"/>
    <property type="match status" value="1"/>
</dbReference>